<comment type="caution">
    <text evidence="2">The sequence shown here is derived from an EMBL/GenBank/DDBJ whole genome shotgun (WGS) entry which is preliminary data.</text>
</comment>
<dbReference type="PANTHER" id="PTHR31358:SF44">
    <property type="entry name" value="ASPARTATE CARBAMOYLTRANSFERASE, CHLOROPLASTIC"/>
    <property type="match status" value="1"/>
</dbReference>
<sequence>MFKFSFLTAVHQNSTRGAAENIGTAAKPNGIMHEPVCDDRPNAFSNNSSSVLSYRAAVENVFNLKGIRYFGHCISYAVVASVLLGAAVSWHLSVTEPLAARQDALQSTVIRLKEGFHRKDQNSSGINSDKSIDNERPSLALRSSSCHSVVQEPEVGSSYIDRNLEHNSSLVVCSRSGLESQGGDSSTSTSANQQILT</sequence>
<dbReference type="Proteomes" id="UP000222542">
    <property type="component" value="Unassembled WGS sequence"/>
</dbReference>
<reference evidence="2 3" key="2">
    <citation type="journal article" date="2017" name="Genome Biol.">
        <title>New reference genome sequences of hot pepper reveal the massive evolution of plant disease-resistance genes by retroduplication.</title>
        <authorList>
            <person name="Kim S."/>
            <person name="Park J."/>
            <person name="Yeom S.I."/>
            <person name="Kim Y.M."/>
            <person name="Seo E."/>
            <person name="Kim K.T."/>
            <person name="Kim M.S."/>
            <person name="Lee J.M."/>
            <person name="Cheong K."/>
            <person name="Shin H.S."/>
            <person name="Kim S.B."/>
            <person name="Han K."/>
            <person name="Lee J."/>
            <person name="Park M."/>
            <person name="Lee H.A."/>
            <person name="Lee H.Y."/>
            <person name="Lee Y."/>
            <person name="Oh S."/>
            <person name="Lee J.H."/>
            <person name="Choi E."/>
            <person name="Choi E."/>
            <person name="Lee S.E."/>
            <person name="Jeon J."/>
            <person name="Kim H."/>
            <person name="Choi G."/>
            <person name="Song H."/>
            <person name="Lee J."/>
            <person name="Lee S.C."/>
            <person name="Kwon J.K."/>
            <person name="Lee H.Y."/>
            <person name="Koo N."/>
            <person name="Hong Y."/>
            <person name="Kim R.W."/>
            <person name="Kang W.H."/>
            <person name="Huh J.H."/>
            <person name="Kang B.C."/>
            <person name="Yang T.J."/>
            <person name="Lee Y.H."/>
            <person name="Bennetzen J.L."/>
            <person name="Choi D."/>
        </authorList>
    </citation>
    <scope>NUCLEOTIDE SEQUENCE [LARGE SCALE GENOMIC DNA]</scope>
    <source>
        <strain evidence="3">cv. CM334</strain>
    </source>
</reference>
<evidence type="ECO:0000313" key="3">
    <source>
        <dbReference type="Proteomes" id="UP000222542"/>
    </source>
</evidence>
<dbReference type="Gramene" id="PHT69492">
    <property type="protein sequence ID" value="PHT69492"/>
    <property type="gene ID" value="T459_28979"/>
</dbReference>
<dbReference type="EMBL" id="AYRZ02000011">
    <property type="protein sequence ID" value="PHT69492.1"/>
    <property type="molecule type" value="Genomic_DNA"/>
</dbReference>
<organism evidence="2 3">
    <name type="scientific">Capsicum annuum</name>
    <name type="common">Capsicum pepper</name>
    <dbReference type="NCBI Taxonomy" id="4072"/>
    <lineage>
        <taxon>Eukaryota</taxon>
        <taxon>Viridiplantae</taxon>
        <taxon>Streptophyta</taxon>
        <taxon>Embryophyta</taxon>
        <taxon>Tracheophyta</taxon>
        <taxon>Spermatophyta</taxon>
        <taxon>Magnoliopsida</taxon>
        <taxon>eudicotyledons</taxon>
        <taxon>Gunneridae</taxon>
        <taxon>Pentapetalae</taxon>
        <taxon>asterids</taxon>
        <taxon>lamiids</taxon>
        <taxon>Solanales</taxon>
        <taxon>Solanaceae</taxon>
        <taxon>Solanoideae</taxon>
        <taxon>Capsiceae</taxon>
        <taxon>Capsicum</taxon>
    </lineage>
</organism>
<protein>
    <submittedName>
        <fullName evidence="2">Uncharacterized protein</fullName>
    </submittedName>
</protein>
<keyword evidence="3" id="KW-1185">Reference proteome</keyword>
<dbReference type="AlphaFoldDB" id="A0A2G2YIB4"/>
<feature type="region of interest" description="Disordered" evidence="1">
    <location>
        <begin position="176"/>
        <end position="197"/>
    </location>
</feature>
<gene>
    <name evidence="2" type="ORF">T459_28979</name>
</gene>
<dbReference type="STRING" id="4072.A0A2G2YIB4"/>
<reference evidence="2 3" key="1">
    <citation type="journal article" date="2014" name="Nat. Genet.">
        <title>Genome sequence of the hot pepper provides insights into the evolution of pungency in Capsicum species.</title>
        <authorList>
            <person name="Kim S."/>
            <person name="Park M."/>
            <person name="Yeom S.I."/>
            <person name="Kim Y.M."/>
            <person name="Lee J.M."/>
            <person name="Lee H.A."/>
            <person name="Seo E."/>
            <person name="Choi J."/>
            <person name="Cheong K."/>
            <person name="Kim K.T."/>
            <person name="Jung K."/>
            <person name="Lee G.W."/>
            <person name="Oh S.K."/>
            <person name="Bae C."/>
            <person name="Kim S.B."/>
            <person name="Lee H.Y."/>
            <person name="Kim S.Y."/>
            <person name="Kim M.S."/>
            <person name="Kang B.C."/>
            <person name="Jo Y.D."/>
            <person name="Yang H.B."/>
            <person name="Jeong H.J."/>
            <person name="Kang W.H."/>
            <person name="Kwon J.K."/>
            <person name="Shin C."/>
            <person name="Lim J.Y."/>
            <person name="Park J.H."/>
            <person name="Huh J.H."/>
            <person name="Kim J.S."/>
            <person name="Kim B.D."/>
            <person name="Cohen O."/>
            <person name="Paran I."/>
            <person name="Suh M.C."/>
            <person name="Lee S.B."/>
            <person name="Kim Y.K."/>
            <person name="Shin Y."/>
            <person name="Noh S.J."/>
            <person name="Park J."/>
            <person name="Seo Y.S."/>
            <person name="Kwon S.Y."/>
            <person name="Kim H.A."/>
            <person name="Park J.M."/>
            <person name="Kim H.J."/>
            <person name="Choi S.B."/>
            <person name="Bosland P.W."/>
            <person name="Reeves G."/>
            <person name="Jo S.H."/>
            <person name="Lee B.W."/>
            <person name="Cho H.T."/>
            <person name="Choi H.S."/>
            <person name="Lee M.S."/>
            <person name="Yu Y."/>
            <person name="Do Choi Y."/>
            <person name="Park B.S."/>
            <person name="van Deynze A."/>
            <person name="Ashrafi H."/>
            <person name="Hill T."/>
            <person name="Kim W.T."/>
            <person name="Pai H.S."/>
            <person name="Ahn H.K."/>
            <person name="Yeam I."/>
            <person name="Giovannoni J.J."/>
            <person name="Rose J.K."/>
            <person name="Sorensen I."/>
            <person name="Lee S.J."/>
            <person name="Kim R.W."/>
            <person name="Choi I.Y."/>
            <person name="Choi B.S."/>
            <person name="Lim J.S."/>
            <person name="Lee Y.H."/>
            <person name="Choi D."/>
        </authorList>
    </citation>
    <scope>NUCLEOTIDE SEQUENCE [LARGE SCALE GENOMIC DNA]</scope>
    <source>
        <strain evidence="3">cv. CM334</strain>
    </source>
</reference>
<dbReference type="InterPro" id="IPR044833">
    <property type="entry name" value="WDL5/6"/>
</dbReference>
<evidence type="ECO:0000313" key="2">
    <source>
        <dbReference type="EMBL" id="PHT69492.1"/>
    </source>
</evidence>
<accession>A0A2G2YIB4</accession>
<evidence type="ECO:0000256" key="1">
    <source>
        <dbReference type="SAM" id="MobiDB-lite"/>
    </source>
</evidence>
<dbReference type="GO" id="GO:0008017">
    <property type="term" value="F:microtubule binding"/>
    <property type="evidence" value="ECO:0007669"/>
    <property type="project" value="InterPro"/>
</dbReference>
<dbReference type="PANTHER" id="PTHR31358">
    <property type="entry name" value="PROTEIN WVD2-LIKE 4"/>
    <property type="match status" value="1"/>
</dbReference>
<proteinExistence type="predicted"/>
<name>A0A2G2YIB4_CAPAN</name>